<evidence type="ECO:0000256" key="1">
    <source>
        <dbReference type="SAM" id="Phobius"/>
    </source>
</evidence>
<keyword evidence="1" id="KW-0812">Transmembrane</keyword>
<keyword evidence="1" id="KW-1133">Transmembrane helix</keyword>
<evidence type="ECO:0000313" key="2">
    <source>
        <dbReference type="EMBL" id="RKP10224.1"/>
    </source>
</evidence>
<feature type="transmembrane region" description="Helical" evidence="1">
    <location>
        <begin position="20"/>
        <end position="46"/>
    </location>
</feature>
<keyword evidence="1" id="KW-0472">Membrane</keyword>
<dbReference type="EMBL" id="KZ992463">
    <property type="protein sequence ID" value="RKP10224.1"/>
    <property type="molecule type" value="Genomic_DNA"/>
</dbReference>
<keyword evidence="3" id="KW-1185">Reference proteome</keyword>
<organism evidence="2 3">
    <name type="scientific">Thamnocephalis sphaerospora</name>
    <dbReference type="NCBI Taxonomy" id="78915"/>
    <lineage>
        <taxon>Eukaryota</taxon>
        <taxon>Fungi</taxon>
        <taxon>Fungi incertae sedis</taxon>
        <taxon>Zoopagomycota</taxon>
        <taxon>Zoopagomycotina</taxon>
        <taxon>Zoopagomycetes</taxon>
        <taxon>Zoopagales</taxon>
        <taxon>Sigmoideomycetaceae</taxon>
        <taxon>Thamnocephalis</taxon>
    </lineage>
</organism>
<dbReference type="Proteomes" id="UP000271241">
    <property type="component" value="Unassembled WGS sequence"/>
</dbReference>
<sequence length="107" mass="11958">MPHVAKDTDSQVGGDSAASFIIFSIFSALLLLSAIVWCVCCGTCFGRELWAAYRRKIAGQAQGSDDDEDEDESHQRLLREERAARRLDSFNEFIIEETELGIMTRGL</sequence>
<protein>
    <submittedName>
        <fullName evidence="2">Uncharacterized protein</fullName>
    </submittedName>
</protein>
<dbReference type="AlphaFoldDB" id="A0A4P9XVB8"/>
<accession>A0A4P9XVB8</accession>
<evidence type="ECO:0000313" key="3">
    <source>
        <dbReference type="Proteomes" id="UP000271241"/>
    </source>
</evidence>
<proteinExistence type="predicted"/>
<reference evidence="3" key="1">
    <citation type="journal article" date="2018" name="Nat. Microbiol.">
        <title>Leveraging single-cell genomics to expand the fungal tree of life.</title>
        <authorList>
            <person name="Ahrendt S.R."/>
            <person name="Quandt C.A."/>
            <person name="Ciobanu D."/>
            <person name="Clum A."/>
            <person name="Salamov A."/>
            <person name="Andreopoulos B."/>
            <person name="Cheng J.F."/>
            <person name="Woyke T."/>
            <person name="Pelin A."/>
            <person name="Henrissat B."/>
            <person name="Reynolds N.K."/>
            <person name="Benny G.L."/>
            <person name="Smith M.E."/>
            <person name="James T.Y."/>
            <person name="Grigoriev I.V."/>
        </authorList>
    </citation>
    <scope>NUCLEOTIDE SEQUENCE [LARGE SCALE GENOMIC DNA]</scope>
    <source>
        <strain evidence="3">RSA 1356</strain>
    </source>
</reference>
<name>A0A4P9XVB8_9FUNG</name>
<gene>
    <name evidence="2" type="ORF">THASP1DRAFT_27990</name>
</gene>